<dbReference type="Proteomes" id="UP001305779">
    <property type="component" value="Unassembled WGS sequence"/>
</dbReference>
<evidence type="ECO:0000313" key="2">
    <source>
        <dbReference type="EMBL" id="KAK4505646.1"/>
    </source>
</evidence>
<feature type="region of interest" description="Disordered" evidence="1">
    <location>
        <begin position="1"/>
        <end position="21"/>
    </location>
</feature>
<proteinExistence type="predicted"/>
<evidence type="ECO:0000313" key="3">
    <source>
        <dbReference type="Proteomes" id="UP001305779"/>
    </source>
</evidence>
<name>A0ABR0EWT1_ZASCE</name>
<evidence type="ECO:0000256" key="1">
    <source>
        <dbReference type="SAM" id="MobiDB-lite"/>
    </source>
</evidence>
<dbReference type="EMBL" id="JAXOVC010000002">
    <property type="protein sequence ID" value="KAK4505646.1"/>
    <property type="molecule type" value="Genomic_DNA"/>
</dbReference>
<accession>A0ABR0EWT1</accession>
<protein>
    <submittedName>
        <fullName evidence="2">Uncharacterized protein</fullName>
    </submittedName>
</protein>
<sequence length="246" mass="28584">MTPDNIQSLRRLSKNGKDNIRRRIANALRRDDRNTKKQAQGNPTAYENAGLRRMRCAEWILQPAVLGAMPEDEKKKLPDMVSEKSQQNFRRKVEAALKQTQVSEAVEPGVIDSSYKEWNDWAQHPDILAHFTKDEHKTVKGDMSQTEKTKFRQRVTTRTKSGTTRCVTDIEEIRGMKWTHWISNRWMGATCQSDEERKAMYKIPAKDEKKFKSEDVSTSDERSEDSSEGSSKGRYWNIDEQVRTGW</sequence>
<reference evidence="2 3" key="1">
    <citation type="journal article" date="2023" name="G3 (Bethesda)">
        <title>A chromosome-level genome assembly of Zasmidium syzygii isolated from banana leaves.</title>
        <authorList>
            <person name="van Westerhoven A.C."/>
            <person name="Mehrabi R."/>
            <person name="Talebi R."/>
            <person name="Steentjes M.B.F."/>
            <person name="Corcolon B."/>
            <person name="Chong P.A."/>
            <person name="Kema G.H.J."/>
            <person name="Seidl M.F."/>
        </authorList>
    </citation>
    <scope>NUCLEOTIDE SEQUENCE [LARGE SCALE GENOMIC DNA]</scope>
    <source>
        <strain evidence="2 3">P124</strain>
    </source>
</reference>
<gene>
    <name evidence="2" type="ORF">PRZ48_003611</name>
</gene>
<organism evidence="2 3">
    <name type="scientific">Zasmidium cellare</name>
    <name type="common">Wine cellar mold</name>
    <name type="synonym">Racodium cellare</name>
    <dbReference type="NCBI Taxonomy" id="395010"/>
    <lineage>
        <taxon>Eukaryota</taxon>
        <taxon>Fungi</taxon>
        <taxon>Dikarya</taxon>
        <taxon>Ascomycota</taxon>
        <taxon>Pezizomycotina</taxon>
        <taxon>Dothideomycetes</taxon>
        <taxon>Dothideomycetidae</taxon>
        <taxon>Mycosphaerellales</taxon>
        <taxon>Mycosphaerellaceae</taxon>
        <taxon>Zasmidium</taxon>
    </lineage>
</organism>
<feature type="region of interest" description="Disordered" evidence="1">
    <location>
        <begin position="203"/>
        <end position="246"/>
    </location>
</feature>
<keyword evidence="3" id="KW-1185">Reference proteome</keyword>
<feature type="compositionally biased region" description="Polar residues" evidence="1">
    <location>
        <begin position="1"/>
        <end position="10"/>
    </location>
</feature>
<comment type="caution">
    <text evidence="2">The sequence shown here is derived from an EMBL/GenBank/DDBJ whole genome shotgun (WGS) entry which is preliminary data.</text>
</comment>
<feature type="compositionally biased region" description="Basic and acidic residues" evidence="1">
    <location>
        <begin position="203"/>
        <end position="225"/>
    </location>
</feature>